<reference evidence="2 3" key="1">
    <citation type="submission" date="2023-04" db="EMBL/GenBank/DDBJ databases">
        <title>Streptomyces chengmaiensis sp. nov. isolated from the stem of mangrove plant in Hainan.</title>
        <authorList>
            <person name="Huang X."/>
            <person name="Zhou S."/>
            <person name="Chu X."/>
            <person name="Xie Y."/>
            <person name="Lin Y."/>
        </authorList>
    </citation>
    <scope>NUCLEOTIDE SEQUENCE [LARGE SCALE GENOMIC DNA]</scope>
    <source>
        <strain evidence="2 3">HNM0663</strain>
    </source>
</reference>
<comment type="caution">
    <text evidence="2">The sequence shown here is derived from an EMBL/GenBank/DDBJ whole genome shotgun (WGS) entry which is preliminary data.</text>
</comment>
<dbReference type="Pfam" id="PF01494">
    <property type="entry name" value="FAD_binding_3"/>
    <property type="match status" value="1"/>
</dbReference>
<dbReference type="Gene3D" id="3.30.9.10">
    <property type="entry name" value="D-Amino Acid Oxidase, subunit A, domain 2"/>
    <property type="match status" value="1"/>
</dbReference>
<evidence type="ECO:0000313" key="3">
    <source>
        <dbReference type="Proteomes" id="UP001223144"/>
    </source>
</evidence>
<dbReference type="RefSeq" id="WP_279925784.1">
    <property type="nucleotide sequence ID" value="NZ_JARWBG010000002.1"/>
</dbReference>
<dbReference type="InterPro" id="IPR036188">
    <property type="entry name" value="FAD/NAD-bd_sf"/>
</dbReference>
<protein>
    <submittedName>
        <fullName evidence="2">FAD-dependent monooxygenase</fullName>
    </submittedName>
</protein>
<keyword evidence="2" id="KW-0560">Oxidoreductase</keyword>
<dbReference type="InterPro" id="IPR051704">
    <property type="entry name" value="FAD_aromatic-hydroxylase"/>
</dbReference>
<feature type="domain" description="FAD-binding" evidence="1">
    <location>
        <begin position="2"/>
        <end position="335"/>
    </location>
</feature>
<gene>
    <name evidence="2" type="ORF">QCN29_02130</name>
</gene>
<dbReference type="PANTHER" id="PTHR46865:SF8">
    <property type="entry name" value="POSSIBLE OXIDOREDUCTASE"/>
    <property type="match status" value="1"/>
</dbReference>
<sequence>MKAVICGAGIAGLALAQRLDDMGWQVVVLERASRPRGQGYMVDFFGPGFDAAEAMDLLPRLRELSYRVGEASYVDERGRRRAGLDYGRFSRVVGGRLLSIMRPDLERALREGLSDRGDLRYGTGPERIEDTADGVRVTLVDGTVEHADLLVGADGVHSTVRRLVFGEEDRYLRHLGFHTAAFVFDDPGLLREVSGRFCLTDTVGRQMGFYALRDGKVAAFAVHRSADRRLPADARAAVRAEYAGLGWIVPRALEKCPPHEDVYYDHVAQIVMDGWSRGRTVLTGDAAHAVSLLAGQGASLGVAGAYVLAEELGRSASVEEGLAAYERRWRPVAEDRQRAGRAAAEWFLPSSPTRLRVRRMAMRLTAVPGVDRLVARSLSGKPSVLAAQRP</sequence>
<dbReference type="Gene3D" id="3.50.50.60">
    <property type="entry name" value="FAD/NAD(P)-binding domain"/>
    <property type="match status" value="1"/>
</dbReference>
<keyword evidence="2" id="KW-0503">Monooxygenase</keyword>
<proteinExistence type="predicted"/>
<dbReference type="GO" id="GO:0004497">
    <property type="term" value="F:monooxygenase activity"/>
    <property type="evidence" value="ECO:0007669"/>
    <property type="project" value="UniProtKB-KW"/>
</dbReference>
<dbReference type="EMBL" id="JARWBG010000002">
    <property type="protein sequence ID" value="MDH2387603.1"/>
    <property type="molecule type" value="Genomic_DNA"/>
</dbReference>
<evidence type="ECO:0000259" key="1">
    <source>
        <dbReference type="Pfam" id="PF01494"/>
    </source>
</evidence>
<dbReference type="PRINTS" id="PR00420">
    <property type="entry name" value="RNGMNOXGNASE"/>
</dbReference>
<name>A0ABT6HH79_9ACTN</name>
<dbReference type="PANTHER" id="PTHR46865">
    <property type="entry name" value="OXIDOREDUCTASE-RELATED"/>
    <property type="match status" value="1"/>
</dbReference>
<keyword evidence="3" id="KW-1185">Reference proteome</keyword>
<dbReference type="Proteomes" id="UP001223144">
    <property type="component" value="Unassembled WGS sequence"/>
</dbReference>
<accession>A0ABT6HH79</accession>
<dbReference type="InterPro" id="IPR002938">
    <property type="entry name" value="FAD-bd"/>
</dbReference>
<dbReference type="SUPFAM" id="SSF51905">
    <property type="entry name" value="FAD/NAD(P)-binding domain"/>
    <property type="match status" value="1"/>
</dbReference>
<evidence type="ECO:0000313" key="2">
    <source>
        <dbReference type="EMBL" id="MDH2387603.1"/>
    </source>
</evidence>
<organism evidence="2 3">
    <name type="scientific">Streptomyces chengmaiensis</name>
    <dbReference type="NCBI Taxonomy" id="3040919"/>
    <lineage>
        <taxon>Bacteria</taxon>
        <taxon>Bacillati</taxon>
        <taxon>Actinomycetota</taxon>
        <taxon>Actinomycetes</taxon>
        <taxon>Kitasatosporales</taxon>
        <taxon>Streptomycetaceae</taxon>
        <taxon>Streptomyces</taxon>
    </lineage>
</organism>